<organism evidence="1 2">
    <name type="scientific">Paractinoplanes abujensis</name>
    <dbReference type="NCBI Taxonomy" id="882441"/>
    <lineage>
        <taxon>Bacteria</taxon>
        <taxon>Bacillati</taxon>
        <taxon>Actinomycetota</taxon>
        <taxon>Actinomycetes</taxon>
        <taxon>Micromonosporales</taxon>
        <taxon>Micromonosporaceae</taxon>
        <taxon>Paractinoplanes</taxon>
    </lineage>
</organism>
<name>A0A7W7CVX3_9ACTN</name>
<accession>A0A7W7CVX3</accession>
<reference evidence="1 2" key="1">
    <citation type="submission" date="2020-08" db="EMBL/GenBank/DDBJ databases">
        <title>Sequencing the genomes of 1000 actinobacteria strains.</title>
        <authorList>
            <person name="Klenk H.-P."/>
        </authorList>
    </citation>
    <scope>NUCLEOTIDE SEQUENCE [LARGE SCALE GENOMIC DNA]</scope>
    <source>
        <strain evidence="1 2">DSM 45518</strain>
    </source>
</reference>
<dbReference type="RefSeq" id="WP_184953978.1">
    <property type="nucleotide sequence ID" value="NZ_BOMC01000067.1"/>
</dbReference>
<proteinExistence type="predicted"/>
<dbReference type="EMBL" id="JACHMF010000001">
    <property type="protein sequence ID" value="MBB4695654.1"/>
    <property type="molecule type" value="Genomic_DNA"/>
</dbReference>
<sequence>MVLPDLIAFYRLWRMLADVAIHVDELRRPHEPGADRAGSLTYLTSYLRDQEGDDRL</sequence>
<protein>
    <submittedName>
        <fullName evidence="1">Uncharacterized protein</fullName>
    </submittedName>
</protein>
<comment type="caution">
    <text evidence="1">The sequence shown here is derived from an EMBL/GenBank/DDBJ whole genome shotgun (WGS) entry which is preliminary data.</text>
</comment>
<evidence type="ECO:0000313" key="1">
    <source>
        <dbReference type="EMBL" id="MBB4695654.1"/>
    </source>
</evidence>
<keyword evidence="2" id="KW-1185">Reference proteome</keyword>
<dbReference type="AlphaFoldDB" id="A0A7W7CVX3"/>
<evidence type="ECO:0000313" key="2">
    <source>
        <dbReference type="Proteomes" id="UP000542742"/>
    </source>
</evidence>
<gene>
    <name evidence="1" type="ORF">BKA14_005802</name>
</gene>
<dbReference type="Proteomes" id="UP000542742">
    <property type="component" value="Unassembled WGS sequence"/>
</dbReference>